<feature type="compositionally biased region" description="Basic and acidic residues" evidence="2">
    <location>
        <begin position="1"/>
        <end position="15"/>
    </location>
</feature>
<sequence length="250" mass="28370">MSVEPTTRRIDELAQHKKTPPGFIEDRRSVYWVDKKPPQPPTVFAVSERLEQLVKSKSAHKDFVPDRPTPIWKVSTAALHFPEKTRMIQLAESKPFHQQWVPMRSVYTTVSDSAKTAIPTKRLVELARPKTYDPLLVKSNSCWDWGEWKSDIPKESLAHTASGRLEQLAEPKPTPKSYEENRSVLWPVSSAAKTAEPSTRQQQLARPKTRTALDQDYDPYRVSLAARNAVASPRIGELATAIPRKVKAKK</sequence>
<dbReference type="GO" id="GO:0007283">
    <property type="term" value="P:spermatogenesis"/>
    <property type="evidence" value="ECO:0007669"/>
    <property type="project" value="TreeGrafter"/>
</dbReference>
<evidence type="ECO:0000256" key="2">
    <source>
        <dbReference type="SAM" id="MobiDB-lite"/>
    </source>
</evidence>
<evidence type="ECO:0000313" key="4">
    <source>
        <dbReference type="Proteomes" id="UP000007875"/>
    </source>
</evidence>
<dbReference type="eggNOG" id="ENOG502S0P4">
    <property type="taxonomic scope" value="Eukaryota"/>
</dbReference>
<dbReference type="InterPro" id="IPR042401">
    <property type="entry name" value="SPMAP2-like"/>
</dbReference>
<evidence type="ECO:0000313" key="3">
    <source>
        <dbReference type="Ensembl" id="ENSCSAVP00000015719.1"/>
    </source>
</evidence>
<dbReference type="InParanoid" id="H2ZDQ3"/>
<dbReference type="Pfam" id="PF14912">
    <property type="entry name" value="THEG"/>
    <property type="match status" value="3"/>
</dbReference>
<dbReference type="HOGENOM" id="CLU_061711_1_1_1"/>
<dbReference type="Ensembl" id="ENSCSAVT00000015898.1">
    <property type="protein sequence ID" value="ENSCSAVP00000015719.1"/>
    <property type="gene ID" value="ENSCSAVG00000009231.1"/>
</dbReference>
<dbReference type="AlphaFoldDB" id="H2ZDQ3"/>
<accession>H2ZDQ3</accession>
<dbReference type="InterPro" id="IPR006623">
    <property type="entry name" value="THEG"/>
</dbReference>
<dbReference type="STRING" id="51511.ENSCSAVP00000015719"/>
<reference evidence="3" key="3">
    <citation type="submission" date="2025-09" db="UniProtKB">
        <authorList>
            <consortium name="Ensembl"/>
        </authorList>
    </citation>
    <scope>IDENTIFICATION</scope>
</reference>
<dbReference type="SMART" id="SM00705">
    <property type="entry name" value="THEG"/>
    <property type="match status" value="5"/>
</dbReference>
<feature type="region of interest" description="Disordered" evidence="2">
    <location>
        <begin position="1"/>
        <end position="20"/>
    </location>
</feature>
<feature type="region of interest" description="Disordered" evidence="2">
    <location>
        <begin position="189"/>
        <end position="216"/>
    </location>
</feature>
<dbReference type="PANTHER" id="PTHR15901:SF16">
    <property type="entry name" value="TESTICULAR HAPLOID EXPRESSED GENE PROTEIN"/>
    <property type="match status" value="1"/>
</dbReference>
<protein>
    <recommendedName>
        <fullName evidence="5">Testicular haploid expressed gene protein-like</fullName>
    </recommendedName>
</protein>
<evidence type="ECO:0000256" key="1">
    <source>
        <dbReference type="ARBA" id="ARBA00022737"/>
    </source>
</evidence>
<proteinExistence type="predicted"/>
<reference evidence="4" key="1">
    <citation type="submission" date="2003-08" db="EMBL/GenBank/DDBJ databases">
        <authorList>
            <person name="Birren B."/>
            <person name="Nusbaum C."/>
            <person name="Abebe A."/>
            <person name="Abouelleil A."/>
            <person name="Adekoya E."/>
            <person name="Ait-zahra M."/>
            <person name="Allen N."/>
            <person name="Allen T."/>
            <person name="An P."/>
            <person name="Anderson M."/>
            <person name="Anderson S."/>
            <person name="Arachchi H."/>
            <person name="Armbruster J."/>
            <person name="Bachantsang P."/>
            <person name="Baldwin J."/>
            <person name="Barry A."/>
            <person name="Bayul T."/>
            <person name="Blitshsteyn B."/>
            <person name="Bloom T."/>
            <person name="Blye J."/>
            <person name="Boguslavskiy L."/>
            <person name="Borowsky M."/>
            <person name="Boukhgalter B."/>
            <person name="Brunache A."/>
            <person name="Butler J."/>
            <person name="Calixte N."/>
            <person name="Calvo S."/>
            <person name="Camarata J."/>
            <person name="Campo K."/>
            <person name="Chang J."/>
            <person name="Cheshatsang Y."/>
            <person name="Citroen M."/>
            <person name="Collymore A."/>
            <person name="Considine T."/>
            <person name="Cook A."/>
            <person name="Cooke P."/>
            <person name="Corum B."/>
            <person name="Cuomo C."/>
            <person name="David R."/>
            <person name="Dawoe T."/>
            <person name="Degray S."/>
            <person name="Dodge S."/>
            <person name="Dooley K."/>
            <person name="Dorje P."/>
            <person name="Dorjee K."/>
            <person name="Dorris L."/>
            <person name="Duffey N."/>
            <person name="Dupes A."/>
            <person name="Elkins T."/>
            <person name="Engels R."/>
            <person name="Erickson J."/>
            <person name="Farina A."/>
            <person name="Faro S."/>
            <person name="Ferreira P."/>
            <person name="Fischer H."/>
            <person name="Fitzgerald M."/>
            <person name="Foley K."/>
            <person name="Gage D."/>
            <person name="Galagan J."/>
            <person name="Gearin G."/>
            <person name="Gnerre S."/>
            <person name="Gnirke A."/>
            <person name="Goyette A."/>
            <person name="Graham J."/>
            <person name="Grandbois E."/>
            <person name="Gyaltsen K."/>
            <person name="Hafez N."/>
            <person name="Hagopian D."/>
            <person name="Hagos B."/>
            <person name="Hall J."/>
            <person name="Hatcher B."/>
            <person name="Heller A."/>
            <person name="Higgins H."/>
            <person name="Honan T."/>
            <person name="Horn A."/>
            <person name="Houde N."/>
            <person name="Hughes L."/>
            <person name="Hulme W."/>
            <person name="Husby E."/>
            <person name="Iliev I."/>
            <person name="Jaffe D."/>
            <person name="Jones C."/>
            <person name="Kamal M."/>
            <person name="Kamat A."/>
            <person name="Kamvysselis M."/>
            <person name="Karlsson E."/>
            <person name="Kells C."/>
            <person name="Kieu A."/>
            <person name="Kisner P."/>
            <person name="Kodira C."/>
            <person name="Kulbokas E."/>
            <person name="Labutti K."/>
            <person name="Lama D."/>
            <person name="Landers T."/>
            <person name="Leger J."/>
            <person name="Levine S."/>
            <person name="Lewis D."/>
            <person name="Lewis T."/>
            <person name="Lindblad-toh K."/>
            <person name="Liu X."/>
            <person name="Lokyitsang T."/>
            <person name="Lokyitsang Y."/>
            <person name="Lucien O."/>
            <person name="Lui A."/>
            <person name="Ma L.J."/>
            <person name="Mabbitt R."/>
            <person name="Macdonald J."/>
            <person name="Maclean C."/>
            <person name="Major J."/>
            <person name="Manning J."/>
            <person name="Marabella R."/>
            <person name="Maru K."/>
            <person name="Matthews C."/>
            <person name="Mauceli E."/>
            <person name="Mccarthy M."/>
            <person name="Mcdonough S."/>
            <person name="Mcghee T."/>
            <person name="Meldrim J."/>
            <person name="Meneus L."/>
            <person name="Mesirov J."/>
            <person name="Mihalev A."/>
            <person name="Mihova T."/>
            <person name="Mikkelsen T."/>
            <person name="Mlenga V."/>
            <person name="Moru K."/>
            <person name="Mozes J."/>
            <person name="Mulrain L."/>
            <person name="Munson G."/>
            <person name="Naylor J."/>
            <person name="Newes C."/>
            <person name="Nguyen C."/>
            <person name="Nguyen N."/>
            <person name="Nguyen T."/>
            <person name="Nicol R."/>
            <person name="Nielsen C."/>
            <person name="Nizzari M."/>
            <person name="Norbu C."/>
            <person name="Norbu N."/>
            <person name="O'donnell P."/>
            <person name="Okoawo O."/>
            <person name="O'leary S."/>
            <person name="Omotosho B."/>
            <person name="O'neill K."/>
            <person name="Osman S."/>
            <person name="Parker S."/>
            <person name="Perrin D."/>
            <person name="Phunkhang P."/>
            <person name="Piqani B."/>
            <person name="Purcell S."/>
            <person name="Rachupka T."/>
            <person name="Ramasamy U."/>
            <person name="Rameau R."/>
            <person name="Ray V."/>
            <person name="Raymond C."/>
            <person name="Retta R."/>
            <person name="Richardson S."/>
            <person name="Rise C."/>
            <person name="Rodriguez J."/>
            <person name="Rogers J."/>
            <person name="Rogov P."/>
            <person name="Rutman M."/>
            <person name="Schupbach R."/>
            <person name="Seaman C."/>
            <person name="Settipalli S."/>
            <person name="Sharpe T."/>
            <person name="Sheridan J."/>
            <person name="Sherpa N."/>
            <person name="Shi J."/>
            <person name="Smirnov S."/>
            <person name="Smith C."/>
            <person name="Sougnez C."/>
            <person name="Spencer B."/>
            <person name="Stalker J."/>
            <person name="Stange-thomann N."/>
            <person name="Stavropoulos S."/>
            <person name="Stetson K."/>
            <person name="Stone C."/>
            <person name="Stone S."/>
            <person name="Stubbs M."/>
            <person name="Talamas J."/>
            <person name="Tchuinga P."/>
            <person name="Tenzing P."/>
            <person name="Tesfaye S."/>
            <person name="Theodore J."/>
            <person name="Thoulutsang Y."/>
            <person name="Topham K."/>
            <person name="Towey S."/>
            <person name="Tsamla T."/>
            <person name="Tsomo N."/>
            <person name="Vallee D."/>
            <person name="Vassiliev H."/>
            <person name="Venkataraman V."/>
            <person name="Vinson J."/>
            <person name="Vo A."/>
            <person name="Wade C."/>
            <person name="Wang S."/>
            <person name="Wangchuk T."/>
            <person name="Wangdi T."/>
            <person name="Whittaker C."/>
            <person name="Wilkinson J."/>
            <person name="Wu Y."/>
            <person name="Wyman D."/>
            <person name="Yadav S."/>
            <person name="Yang S."/>
            <person name="Yang X."/>
            <person name="Yeager S."/>
            <person name="Yee E."/>
            <person name="Young G."/>
            <person name="Zainoun J."/>
            <person name="Zembeck L."/>
            <person name="Zimmer A."/>
            <person name="Zody M."/>
            <person name="Lander E."/>
        </authorList>
    </citation>
    <scope>NUCLEOTIDE SEQUENCE [LARGE SCALE GENOMIC DNA]</scope>
</reference>
<dbReference type="Proteomes" id="UP000007875">
    <property type="component" value="Unassembled WGS sequence"/>
</dbReference>
<name>H2ZDQ3_CIOSA</name>
<dbReference type="PANTHER" id="PTHR15901">
    <property type="entry name" value="TESTICULAR HAPLOID EXPRESSED GENE PROTEIN"/>
    <property type="match status" value="1"/>
</dbReference>
<organism evidence="3 4">
    <name type="scientific">Ciona savignyi</name>
    <name type="common">Pacific transparent sea squirt</name>
    <dbReference type="NCBI Taxonomy" id="51511"/>
    <lineage>
        <taxon>Eukaryota</taxon>
        <taxon>Metazoa</taxon>
        <taxon>Chordata</taxon>
        <taxon>Tunicata</taxon>
        <taxon>Ascidiacea</taxon>
        <taxon>Phlebobranchia</taxon>
        <taxon>Cionidae</taxon>
        <taxon>Ciona</taxon>
    </lineage>
</organism>
<keyword evidence="1" id="KW-0677">Repeat</keyword>
<dbReference type="GeneTree" id="ENSGT00940000154630"/>
<dbReference type="OMA" id="YWVDKIP"/>
<evidence type="ECO:0008006" key="5">
    <source>
        <dbReference type="Google" id="ProtNLM"/>
    </source>
</evidence>
<keyword evidence="4" id="KW-1185">Reference proteome</keyword>
<reference evidence="3" key="2">
    <citation type="submission" date="2025-08" db="UniProtKB">
        <authorList>
            <consortium name="Ensembl"/>
        </authorList>
    </citation>
    <scope>IDENTIFICATION</scope>
</reference>